<dbReference type="Proteomes" id="UP000199337">
    <property type="component" value="Unassembled WGS sequence"/>
</dbReference>
<accession>A0A1I2Z3K7</accession>
<sequence length="278" mass="30971">MLLNVQEFAEKDQLTYSEMADALEYLYKLDYHPVAVKFFWDEAEFNNFPAEKVPGPKMTVCQVALASRMNNYIVKANADNLMCGNAKTCLGMREASDEEVEGHIKYTADWDMAKECLLAKPMLPLGKLKGFMTAPLSKTPVEPDVVFMVTNVLQAYHIFNDYIGGKKVPTLQFNHTVNSAVCGGMVYCYNEQKPNMTTMCAGSYTSGKTEKGEINVYIPGKDIGLVVKQLINRMAKYGGVSMVGSPGQEWPGLHVCKKCPMVKFKDAGEKQNRLKAVQ</sequence>
<gene>
    <name evidence="1" type="ORF">SAMN05660649_04754</name>
</gene>
<organism evidence="1 2">
    <name type="scientific">Desulfotruncus arcticus DSM 17038</name>
    <dbReference type="NCBI Taxonomy" id="1121424"/>
    <lineage>
        <taxon>Bacteria</taxon>
        <taxon>Bacillati</taxon>
        <taxon>Bacillota</taxon>
        <taxon>Clostridia</taxon>
        <taxon>Eubacteriales</taxon>
        <taxon>Desulfallaceae</taxon>
        <taxon>Desulfotruncus</taxon>
    </lineage>
</organism>
<dbReference type="OrthoDB" id="9777728at2"/>
<dbReference type="STRING" id="341036.SAMN05660649_04754"/>
<protein>
    <submittedName>
        <fullName evidence="1">Uncharacterized conserved protein, DUF169 family</fullName>
    </submittedName>
</protein>
<evidence type="ECO:0000313" key="2">
    <source>
        <dbReference type="Proteomes" id="UP000199337"/>
    </source>
</evidence>
<dbReference type="RefSeq" id="WP_092475263.1">
    <property type="nucleotide sequence ID" value="NZ_FOOX01000024.1"/>
</dbReference>
<keyword evidence="2" id="KW-1185">Reference proteome</keyword>
<reference evidence="2" key="1">
    <citation type="submission" date="2016-10" db="EMBL/GenBank/DDBJ databases">
        <authorList>
            <person name="Varghese N."/>
            <person name="Submissions S."/>
        </authorList>
    </citation>
    <scope>NUCLEOTIDE SEQUENCE [LARGE SCALE GENOMIC DNA]</scope>
    <source>
        <strain evidence="2">DSM 17038</strain>
    </source>
</reference>
<dbReference type="PANTHER" id="PTHR37954:SF3">
    <property type="entry name" value="DUF169 DOMAIN-CONTAINING PROTEIN"/>
    <property type="match status" value="1"/>
</dbReference>
<dbReference type="PANTHER" id="PTHR37954">
    <property type="entry name" value="BLL4979 PROTEIN"/>
    <property type="match status" value="1"/>
</dbReference>
<evidence type="ECO:0000313" key="1">
    <source>
        <dbReference type="EMBL" id="SFH32452.1"/>
    </source>
</evidence>
<dbReference type="AlphaFoldDB" id="A0A1I2Z3K7"/>
<dbReference type="EMBL" id="FOOX01000024">
    <property type="protein sequence ID" value="SFH32452.1"/>
    <property type="molecule type" value="Genomic_DNA"/>
</dbReference>
<proteinExistence type="predicted"/>
<name>A0A1I2Z3K7_9FIRM</name>
<dbReference type="Pfam" id="PF02596">
    <property type="entry name" value="DUF169"/>
    <property type="match status" value="1"/>
</dbReference>
<dbReference type="InterPro" id="IPR003748">
    <property type="entry name" value="DUF169"/>
</dbReference>